<sequence>MNRSPESVGTQVDAAKKMKDRLRADLQIAMLLRRALEAKVIRTLIAAIDNAEAPPVQTEHAATIQHLFHDGSAEVERLLLSEADVRQVLMMDIAERERAAEELGRLGITKRAQGLRKEILLAKRYLA</sequence>
<gene>
    <name evidence="1" type="ORF">FAS41_29235</name>
</gene>
<name>A0A5R9QL18_9PSED</name>
<evidence type="ECO:0008006" key="3">
    <source>
        <dbReference type="Google" id="ProtNLM"/>
    </source>
</evidence>
<dbReference type="OrthoDB" id="4762887at2"/>
<reference evidence="1 2" key="1">
    <citation type="submission" date="2019-04" db="EMBL/GenBank/DDBJ databases">
        <authorList>
            <person name="Li M."/>
        </authorList>
    </citation>
    <scope>NUCLEOTIDE SEQUENCE [LARGE SCALE GENOMIC DNA]</scope>
    <source>
        <strain evidence="1 2">LAM1902</strain>
    </source>
</reference>
<dbReference type="EMBL" id="SWDV01000063">
    <property type="protein sequence ID" value="TLX70032.1"/>
    <property type="molecule type" value="Genomic_DNA"/>
</dbReference>
<dbReference type="InterPro" id="IPR042184">
    <property type="entry name" value="YqeY/Aim41_N"/>
</dbReference>
<accession>A0A5R9QL18</accession>
<dbReference type="Proteomes" id="UP000306635">
    <property type="component" value="Unassembled WGS sequence"/>
</dbReference>
<evidence type="ECO:0000313" key="2">
    <source>
        <dbReference type="Proteomes" id="UP000306635"/>
    </source>
</evidence>
<comment type="caution">
    <text evidence="1">The sequence shown here is derived from an EMBL/GenBank/DDBJ whole genome shotgun (WGS) entry which is preliminary data.</text>
</comment>
<evidence type="ECO:0000313" key="1">
    <source>
        <dbReference type="EMBL" id="TLX70032.1"/>
    </source>
</evidence>
<dbReference type="Gene3D" id="1.10.1510.10">
    <property type="entry name" value="Uncharacterised protein YqeY/AIM41 PF09424, N-terminal domain"/>
    <property type="match status" value="1"/>
</dbReference>
<dbReference type="AlphaFoldDB" id="A0A5R9QL18"/>
<organism evidence="1 2">
    <name type="scientific">Pseudomonas nicosulfuronedens</name>
    <dbReference type="NCBI Taxonomy" id="2571105"/>
    <lineage>
        <taxon>Bacteria</taxon>
        <taxon>Pseudomonadati</taxon>
        <taxon>Pseudomonadota</taxon>
        <taxon>Gammaproteobacteria</taxon>
        <taxon>Pseudomonadales</taxon>
        <taxon>Pseudomonadaceae</taxon>
        <taxon>Pseudomonas</taxon>
    </lineage>
</organism>
<keyword evidence="2" id="KW-1185">Reference proteome</keyword>
<protein>
    <recommendedName>
        <fullName evidence="3">GatB/YqeY domain-containing protein</fullName>
    </recommendedName>
</protein>
<dbReference type="RefSeq" id="WP_138526782.1">
    <property type="nucleotide sequence ID" value="NZ_SWDV01000063.1"/>
</dbReference>
<proteinExistence type="predicted"/>